<dbReference type="Proteomes" id="UP000183994">
    <property type="component" value="Unassembled WGS sequence"/>
</dbReference>
<dbReference type="PANTHER" id="PTHR41260">
    <property type="entry name" value="PROTEIN ECSC"/>
    <property type="match status" value="1"/>
</dbReference>
<sequence length="259" mass="27231">MGLNEKELKELKEAKRLLENPGLAVKLSNALGAPIEQGFDMLPKKMGSAVKIATKTALEKAVGAAVMTMNQDSQPKASNFFHKAAAAASGAAGGAFGLAALSVELPISTVIMFRSILDIARENGENIRSPSTLAAGLEVFALGGRSEGDDAGETGYYAVRTALSRTVGEAVEYLARKGAVDGTAPALVRLISTIASRFGIVVSEKAAASAIPIIGAAGGSLVNTLFMNHFQCMAKGHFTVRRLERTHGKEEIKRLYEQL</sequence>
<proteinExistence type="predicted"/>
<dbReference type="Pfam" id="PF12787">
    <property type="entry name" value="EcsC"/>
    <property type="match status" value="1"/>
</dbReference>
<gene>
    <name evidence="1" type="ORF">SAMN02745216_01003</name>
</gene>
<dbReference type="RefSeq" id="WP_073473594.1">
    <property type="nucleotide sequence ID" value="NZ_FQZU01000004.1"/>
</dbReference>
<name>A0A1M6GG74_9BACT</name>
<evidence type="ECO:0000313" key="1">
    <source>
        <dbReference type="EMBL" id="SHJ08927.1"/>
    </source>
</evidence>
<dbReference type="OrthoDB" id="1238772at2"/>
<organism evidence="1 2">
    <name type="scientific">Desulfatibacillum alkenivorans DSM 16219</name>
    <dbReference type="NCBI Taxonomy" id="1121393"/>
    <lineage>
        <taxon>Bacteria</taxon>
        <taxon>Pseudomonadati</taxon>
        <taxon>Thermodesulfobacteriota</taxon>
        <taxon>Desulfobacteria</taxon>
        <taxon>Desulfobacterales</taxon>
        <taxon>Desulfatibacillaceae</taxon>
        <taxon>Desulfatibacillum</taxon>
    </lineage>
</organism>
<evidence type="ECO:0000313" key="2">
    <source>
        <dbReference type="Proteomes" id="UP000183994"/>
    </source>
</evidence>
<dbReference type="PANTHER" id="PTHR41260:SF1">
    <property type="entry name" value="PROTEIN ECSC"/>
    <property type="match status" value="1"/>
</dbReference>
<keyword evidence="2" id="KW-1185">Reference proteome</keyword>
<dbReference type="EMBL" id="FQZU01000004">
    <property type="protein sequence ID" value="SHJ08927.1"/>
    <property type="molecule type" value="Genomic_DNA"/>
</dbReference>
<protein>
    <submittedName>
        <fullName evidence="1">EcsC protein family protein</fullName>
    </submittedName>
</protein>
<dbReference type="InterPro" id="IPR024787">
    <property type="entry name" value="EcsC"/>
</dbReference>
<accession>A0A1M6GG74</accession>
<dbReference type="AlphaFoldDB" id="A0A1M6GG74"/>
<dbReference type="STRING" id="1121393.SAMN02745216_01003"/>
<reference evidence="2" key="1">
    <citation type="submission" date="2016-11" db="EMBL/GenBank/DDBJ databases">
        <authorList>
            <person name="Varghese N."/>
            <person name="Submissions S."/>
        </authorList>
    </citation>
    <scope>NUCLEOTIDE SEQUENCE [LARGE SCALE GENOMIC DNA]</scope>
    <source>
        <strain evidence="2">DSM 16219</strain>
    </source>
</reference>